<dbReference type="EMBL" id="BDQF01000087">
    <property type="protein sequence ID" value="GAW84060.1"/>
    <property type="molecule type" value="Genomic_DNA"/>
</dbReference>
<gene>
    <name evidence="2" type="ORF">PGO_000860</name>
</gene>
<sequence>MYIYFCNYESKYENILPNLPSYKKYKELDNVDISNYNQKYCNDLERSNEEDKTLCTKIAKNLSILKSEINREKKKHGCHYFQHWFHNKISKKYYNINDKVNNNFVAGKLFNFVSIVSLSNLEEPDCNGYTYGYPKLWKEEKDLHDYFENYGNINSLDLDKETCEKHIRYVTYIKEIYEQKIHNCCEDEDLGNLCTSYMKCDDKYKPNDLMEKLNKKLEELSEQDEEVPEEEAAVGYKLSLSFPSSESTNHNKNKVSAYSSEFRDIQEPVVIYDTHRNTETVYNKLDFNSFGNIFIAVSVLGTFLFLFYYYRSTRLGSSSQKNKRKKEKLKNNYYNELEDDDLPAYNSKVTYLNSEISRYCISHTKL</sequence>
<keyword evidence="1" id="KW-1133">Transmembrane helix</keyword>
<keyword evidence="3" id="KW-1185">Reference proteome</keyword>
<comment type="caution">
    <text evidence="2">The sequence shown here is derived from an EMBL/GenBank/DDBJ whole genome shotgun (WGS) entry which is preliminary data.</text>
</comment>
<dbReference type="GeneID" id="39744868"/>
<evidence type="ECO:0000313" key="2">
    <source>
        <dbReference type="EMBL" id="GAW84060.1"/>
    </source>
</evidence>
<feature type="transmembrane region" description="Helical" evidence="1">
    <location>
        <begin position="290"/>
        <end position="310"/>
    </location>
</feature>
<accession>A0A1Y1JP93</accession>
<name>A0A1Y1JP93_PLAGO</name>
<dbReference type="OrthoDB" id="381232at2759"/>
<protein>
    <submittedName>
        <fullName evidence="2">Variable surface protein</fullName>
    </submittedName>
</protein>
<evidence type="ECO:0000313" key="3">
    <source>
        <dbReference type="Proteomes" id="UP000195521"/>
    </source>
</evidence>
<organism evidence="2 3">
    <name type="scientific">Plasmodium gonderi</name>
    <dbReference type="NCBI Taxonomy" id="77519"/>
    <lineage>
        <taxon>Eukaryota</taxon>
        <taxon>Sar</taxon>
        <taxon>Alveolata</taxon>
        <taxon>Apicomplexa</taxon>
        <taxon>Aconoidasida</taxon>
        <taxon>Haemosporida</taxon>
        <taxon>Plasmodiidae</taxon>
        <taxon>Plasmodium</taxon>
        <taxon>Plasmodium (Plasmodium)</taxon>
    </lineage>
</organism>
<dbReference type="InterPro" id="IPR008780">
    <property type="entry name" value="Plasmodium_Vir"/>
</dbReference>
<reference evidence="3" key="1">
    <citation type="submission" date="2017-04" db="EMBL/GenBank/DDBJ databases">
        <title>Plasmodium gonderi genome.</title>
        <authorList>
            <person name="Arisue N."/>
            <person name="Honma H."/>
            <person name="Kawai S."/>
            <person name="Tougan T."/>
            <person name="Tanabe K."/>
            <person name="Horii T."/>
        </authorList>
    </citation>
    <scope>NUCLEOTIDE SEQUENCE [LARGE SCALE GENOMIC DNA]</scope>
    <source>
        <strain evidence="3">ATCC 30045</strain>
    </source>
</reference>
<evidence type="ECO:0000256" key="1">
    <source>
        <dbReference type="SAM" id="Phobius"/>
    </source>
</evidence>
<keyword evidence="1" id="KW-0472">Membrane</keyword>
<dbReference type="RefSeq" id="XP_028546649.1">
    <property type="nucleotide sequence ID" value="XM_028690848.1"/>
</dbReference>
<proteinExistence type="predicted"/>
<dbReference type="Proteomes" id="UP000195521">
    <property type="component" value="Unassembled WGS sequence"/>
</dbReference>
<dbReference type="Pfam" id="PF05795">
    <property type="entry name" value="Plasmodium_Vir"/>
    <property type="match status" value="1"/>
</dbReference>
<dbReference type="AlphaFoldDB" id="A0A1Y1JP93"/>
<dbReference type="OMA" id="HNCCEDE"/>
<keyword evidence="1" id="KW-0812">Transmembrane</keyword>